<dbReference type="InterPro" id="IPR007197">
    <property type="entry name" value="rSAM"/>
</dbReference>
<evidence type="ECO:0000256" key="4">
    <source>
        <dbReference type="ARBA" id="ARBA00023014"/>
    </source>
</evidence>
<reference evidence="6 7" key="1">
    <citation type="journal article" date="2009" name="Stand. Genomic Sci.">
        <title>Complete genome sequence of Catenulispora acidiphila type strain (ID 139908).</title>
        <authorList>
            <person name="Copeland A."/>
            <person name="Lapidus A."/>
            <person name="Glavina Del Rio T."/>
            <person name="Nolan M."/>
            <person name="Lucas S."/>
            <person name="Chen F."/>
            <person name="Tice H."/>
            <person name="Cheng J.F."/>
            <person name="Bruce D."/>
            <person name="Goodwin L."/>
            <person name="Pitluck S."/>
            <person name="Mikhailova N."/>
            <person name="Pati A."/>
            <person name="Ivanova N."/>
            <person name="Mavromatis K."/>
            <person name="Chen A."/>
            <person name="Palaniappan K."/>
            <person name="Chain P."/>
            <person name="Land M."/>
            <person name="Hauser L."/>
            <person name="Chang Y.J."/>
            <person name="Jeffries C.D."/>
            <person name="Chertkov O."/>
            <person name="Brettin T."/>
            <person name="Detter J.C."/>
            <person name="Han C."/>
            <person name="Ali Z."/>
            <person name="Tindall B.J."/>
            <person name="Goker M."/>
            <person name="Bristow J."/>
            <person name="Eisen J.A."/>
            <person name="Markowitz V."/>
            <person name="Hugenholtz P."/>
            <person name="Kyrpides N.C."/>
            <person name="Klenk H.P."/>
        </authorList>
    </citation>
    <scope>NUCLEOTIDE SEQUENCE [LARGE SCALE GENOMIC DNA]</scope>
    <source>
        <strain evidence="7">DSM 44928 / JCM 14897 / NBRC 102108 / NRRL B-24433 / ID139908</strain>
    </source>
</reference>
<gene>
    <name evidence="6" type="ordered locus">Caci_8972</name>
</gene>
<dbReference type="Proteomes" id="UP000000851">
    <property type="component" value="Chromosome"/>
</dbReference>
<dbReference type="PANTHER" id="PTHR11228:SF7">
    <property type="entry name" value="PQQA PEPTIDE CYCLASE"/>
    <property type="match status" value="1"/>
</dbReference>
<keyword evidence="3" id="KW-0408">Iron</keyword>
<keyword evidence="4" id="KW-0411">Iron-sulfur</keyword>
<evidence type="ECO:0000313" key="7">
    <source>
        <dbReference type="Proteomes" id="UP000000851"/>
    </source>
</evidence>
<evidence type="ECO:0000256" key="2">
    <source>
        <dbReference type="ARBA" id="ARBA00022723"/>
    </source>
</evidence>
<dbReference type="Pfam" id="PF04055">
    <property type="entry name" value="Radical_SAM"/>
    <property type="match status" value="1"/>
</dbReference>
<dbReference type="HOGENOM" id="CLU_009273_4_6_11"/>
<feature type="domain" description="Radical SAM core" evidence="5">
    <location>
        <begin position="14"/>
        <end position="223"/>
    </location>
</feature>
<keyword evidence="7" id="KW-1185">Reference proteome</keyword>
<dbReference type="RefSeq" id="WP_015797509.1">
    <property type="nucleotide sequence ID" value="NC_013131.1"/>
</dbReference>
<dbReference type="InParanoid" id="C7Q5H4"/>
<dbReference type="FunCoup" id="C7Q5H4">
    <property type="interactions" value="2"/>
</dbReference>
<dbReference type="KEGG" id="cai:Caci_8972"/>
<dbReference type="InterPro" id="IPR013785">
    <property type="entry name" value="Aldolase_TIM"/>
</dbReference>
<dbReference type="GO" id="GO:0046872">
    <property type="term" value="F:metal ion binding"/>
    <property type="evidence" value="ECO:0007669"/>
    <property type="project" value="UniProtKB-KW"/>
</dbReference>
<dbReference type="PANTHER" id="PTHR11228">
    <property type="entry name" value="RADICAL SAM DOMAIN PROTEIN"/>
    <property type="match status" value="1"/>
</dbReference>
<dbReference type="SFLD" id="SFLDG01067">
    <property type="entry name" value="SPASM/twitch_domain_containing"/>
    <property type="match status" value="1"/>
</dbReference>
<dbReference type="eggNOG" id="COG0535">
    <property type="taxonomic scope" value="Bacteria"/>
</dbReference>
<proteinExistence type="predicted"/>
<accession>C7Q5H4</accession>
<evidence type="ECO:0000313" key="6">
    <source>
        <dbReference type="EMBL" id="ACU77785.1"/>
    </source>
</evidence>
<keyword evidence="2" id="KW-0479">Metal-binding</keyword>
<dbReference type="SFLD" id="SFLDS00029">
    <property type="entry name" value="Radical_SAM"/>
    <property type="match status" value="1"/>
</dbReference>
<dbReference type="NCBIfam" id="TIGR04085">
    <property type="entry name" value="rSAM_more_4Fe4S"/>
    <property type="match status" value="1"/>
</dbReference>
<evidence type="ECO:0000256" key="1">
    <source>
        <dbReference type="ARBA" id="ARBA00022691"/>
    </source>
</evidence>
<dbReference type="InterPro" id="IPR058240">
    <property type="entry name" value="rSAM_sf"/>
</dbReference>
<dbReference type="InterPro" id="IPR023885">
    <property type="entry name" value="4Fe4S-binding_SPASM_dom"/>
</dbReference>
<name>C7Q5H4_CATAD</name>
<evidence type="ECO:0000256" key="3">
    <source>
        <dbReference type="ARBA" id="ARBA00023004"/>
    </source>
</evidence>
<dbReference type="OrthoDB" id="9782387at2"/>
<dbReference type="Gene3D" id="3.20.20.70">
    <property type="entry name" value="Aldolase class I"/>
    <property type="match status" value="1"/>
</dbReference>
<dbReference type="SMART" id="SM00729">
    <property type="entry name" value="Elp3"/>
    <property type="match status" value="1"/>
</dbReference>
<dbReference type="EMBL" id="CP001700">
    <property type="protein sequence ID" value="ACU77785.1"/>
    <property type="molecule type" value="Genomic_DNA"/>
</dbReference>
<dbReference type="InterPro" id="IPR006638">
    <property type="entry name" value="Elp3/MiaA/NifB-like_rSAM"/>
</dbReference>
<dbReference type="GO" id="GO:0003824">
    <property type="term" value="F:catalytic activity"/>
    <property type="evidence" value="ECO:0007669"/>
    <property type="project" value="InterPro"/>
</dbReference>
<organism evidence="6 7">
    <name type="scientific">Catenulispora acidiphila (strain DSM 44928 / JCM 14897 / NBRC 102108 / NRRL B-24433 / ID139908)</name>
    <dbReference type="NCBI Taxonomy" id="479433"/>
    <lineage>
        <taxon>Bacteria</taxon>
        <taxon>Bacillati</taxon>
        <taxon>Actinomycetota</taxon>
        <taxon>Actinomycetes</taxon>
        <taxon>Catenulisporales</taxon>
        <taxon>Catenulisporaceae</taxon>
        <taxon>Catenulispora</taxon>
    </lineage>
</organism>
<dbReference type="AlphaFoldDB" id="C7Q5H4"/>
<dbReference type="PROSITE" id="PS51918">
    <property type="entry name" value="RADICAL_SAM"/>
    <property type="match status" value="1"/>
</dbReference>
<dbReference type="GO" id="GO:0051536">
    <property type="term" value="F:iron-sulfur cluster binding"/>
    <property type="evidence" value="ECO:0007669"/>
    <property type="project" value="UniProtKB-KW"/>
</dbReference>
<dbReference type="SUPFAM" id="SSF102114">
    <property type="entry name" value="Radical SAM enzymes"/>
    <property type="match status" value="1"/>
</dbReference>
<dbReference type="CDD" id="cd01335">
    <property type="entry name" value="Radical_SAM"/>
    <property type="match status" value="1"/>
</dbReference>
<evidence type="ECO:0000259" key="5">
    <source>
        <dbReference type="PROSITE" id="PS51918"/>
    </source>
</evidence>
<sequence length="364" mass="40726">MPATLTADAVHATAVKEPFLFLYITEHCQLRCKHCYMGDRLDMARRMTPERVEEILSTLRIAYGQYKVYLLGGEPTTHPQLEQILDICEQQNYKVVLTSNGLIPQKVWPVLEGRLDSFSFSMDGAREQTHEAMRGPNTWRPLVGSMRRAIDAGFQTRAIFTITSDNVADVQDAIAFADDLGLEMLSFHYFTPTGLGLDKPHLQLPPERWMELCDQITGWAAGRRLRVFFPPSFVPAARLPVLAAQGYRGCTARNLERLAIFPDGRVYICSAFFDTDLHYGTFRDGVIEPRTATGPTELTLVNKISANCRGCGHADVCGGGCAAYDHLNRTLVSSECDRTTIPICPLWSMPAEPANTEHRLVDLR</sequence>
<keyword evidence="1" id="KW-0949">S-adenosyl-L-methionine</keyword>
<protein>
    <submittedName>
        <fullName evidence="6">Radical SAM domain protein</fullName>
    </submittedName>
</protein>
<dbReference type="STRING" id="479433.Caci_8972"/>
<dbReference type="InterPro" id="IPR050377">
    <property type="entry name" value="Radical_SAM_PqqE_MftC-like"/>
</dbReference>